<comment type="subunit">
    <text evidence="3">Homodimer.</text>
</comment>
<dbReference type="PANTHER" id="PTHR48083:SF13">
    <property type="entry name" value="ACYL-COA DEHYDROGENASE FAMILY MEMBER 11"/>
    <property type="match status" value="1"/>
</dbReference>
<dbReference type="InterPro" id="IPR050741">
    <property type="entry name" value="Acyl-CoA_dehydrogenase"/>
</dbReference>
<dbReference type="Gene3D" id="1.20.140.10">
    <property type="entry name" value="Butyryl-CoA Dehydrogenase, subunit A, domain 3"/>
    <property type="match status" value="1"/>
</dbReference>
<dbReference type="PANTHER" id="PTHR48083">
    <property type="entry name" value="MEDIUM-CHAIN SPECIFIC ACYL-COA DEHYDROGENASE, MITOCHONDRIAL-RELATED"/>
    <property type="match status" value="1"/>
</dbReference>
<dbReference type="OrthoDB" id="9775090at2"/>
<evidence type="ECO:0000256" key="6">
    <source>
        <dbReference type="ARBA" id="ARBA00023002"/>
    </source>
</evidence>
<proteinExistence type="inferred from homology"/>
<evidence type="ECO:0000313" key="11">
    <source>
        <dbReference type="EMBL" id="KCZ59790.1"/>
    </source>
</evidence>
<keyword evidence="4 7" id="KW-0285">Flavoprotein</keyword>
<dbReference type="InterPro" id="IPR006091">
    <property type="entry name" value="Acyl-CoA_Oxase/DH_mid-dom"/>
</dbReference>
<dbReference type="GO" id="GO:0050660">
    <property type="term" value="F:flavin adenine dinucleotide binding"/>
    <property type="evidence" value="ECO:0007669"/>
    <property type="project" value="InterPro"/>
</dbReference>
<keyword evidence="12" id="KW-1185">Reference proteome</keyword>
<evidence type="ECO:0000256" key="1">
    <source>
        <dbReference type="ARBA" id="ARBA00001974"/>
    </source>
</evidence>
<evidence type="ECO:0000256" key="7">
    <source>
        <dbReference type="RuleBase" id="RU362125"/>
    </source>
</evidence>
<dbReference type="GO" id="GO:0003995">
    <property type="term" value="F:acyl-CoA dehydrogenase activity"/>
    <property type="evidence" value="ECO:0007669"/>
    <property type="project" value="TreeGrafter"/>
</dbReference>
<feature type="domain" description="Acyl-CoA dehydrogenase/oxidase C-terminal" evidence="8">
    <location>
        <begin position="264"/>
        <end position="413"/>
    </location>
</feature>
<dbReference type="eggNOG" id="COG1960">
    <property type="taxonomic scope" value="Bacteria"/>
</dbReference>
<gene>
    <name evidence="11" type="ORF">HY36_06575</name>
</gene>
<dbReference type="InterPro" id="IPR037069">
    <property type="entry name" value="AcylCoA_DH/ox_N_sf"/>
</dbReference>
<dbReference type="Proteomes" id="UP000024547">
    <property type="component" value="Unassembled WGS sequence"/>
</dbReference>
<comment type="similarity">
    <text evidence="2 7">Belongs to the acyl-CoA dehydrogenase family.</text>
</comment>
<dbReference type="Pfam" id="PF00441">
    <property type="entry name" value="Acyl-CoA_dh_1"/>
    <property type="match status" value="1"/>
</dbReference>
<dbReference type="SUPFAM" id="SSF56645">
    <property type="entry name" value="Acyl-CoA dehydrogenase NM domain-like"/>
    <property type="match status" value="1"/>
</dbReference>
<dbReference type="EMBL" id="AWFH01000034">
    <property type="protein sequence ID" value="KCZ59790.1"/>
    <property type="molecule type" value="Genomic_DNA"/>
</dbReference>
<evidence type="ECO:0000259" key="10">
    <source>
        <dbReference type="Pfam" id="PF02771"/>
    </source>
</evidence>
<dbReference type="AlphaFoldDB" id="A0A059DZJ1"/>
<evidence type="ECO:0000256" key="4">
    <source>
        <dbReference type="ARBA" id="ARBA00022630"/>
    </source>
</evidence>
<dbReference type="InterPro" id="IPR009100">
    <property type="entry name" value="AcylCoA_DH/oxidase_NM_dom_sf"/>
</dbReference>
<evidence type="ECO:0000256" key="5">
    <source>
        <dbReference type="ARBA" id="ARBA00022827"/>
    </source>
</evidence>
<comment type="caution">
    <text evidence="11">The sequence shown here is derived from an EMBL/GenBank/DDBJ whole genome shotgun (WGS) entry which is preliminary data.</text>
</comment>
<dbReference type="PATRIC" id="fig|1280948.3.peg.2410"/>
<dbReference type="STRING" id="1280948.HY36_06575"/>
<dbReference type="InterPro" id="IPR036250">
    <property type="entry name" value="AcylCo_DH-like_C"/>
</dbReference>
<protein>
    <submittedName>
        <fullName evidence="11">Acyl-CoA dehydrogenase</fullName>
    </submittedName>
</protein>
<dbReference type="InterPro" id="IPR009075">
    <property type="entry name" value="AcylCo_DH/oxidase_C"/>
</dbReference>
<dbReference type="InterPro" id="IPR013786">
    <property type="entry name" value="AcylCoA_DH/ox_N"/>
</dbReference>
<organism evidence="11 12">
    <name type="scientific">Hyphomonas atlantica</name>
    <dbReference type="NCBI Taxonomy" id="1280948"/>
    <lineage>
        <taxon>Bacteria</taxon>
        <taxon>Pseudomonadati</taxon>
        <taxon>Pseudomonadota</taxon>
        <taxon>Alphaproteobacteria</taxon>
        <taxon>Hyphomonadales</taxon>
        <taxon>Hyphomonadaceae</taxon>
        <taxon>Hyphomonas</taxon>
    </lineage>
</organism>
<dbReference type="RefSeq" id="WP_035553019.1">
    <property type="nucleotide sequence ID" value="NZ_AWFH01000034.1"/>
</dbReference>
<dbReference type="Gene3D" id="2.40.110.10">
    <property type="entry name" value="Butyryl-CoA Dehydrogenase, subunit A, domain 2"/>
    <property type="match status" value="1"/>
</dbReference>
<dbReference type="Pfam" id="PF02771">
    <property type="entry name" value="Acyl-CoA_dh_N"/>
    <property type="match status" value="1"/>
</dbReference>
<dbReference type="GO" id="GO:0005737">
    <property type="term" value="C:cytoplasm"/>
    <property type="evidence" value="ECO:0007669"/>
    <property type="project" value="TreeGrafter"/>
</dbReference>
<comment type="cofactor">
    <cofactor evidence="1 7">
        <name>FAD</name>
        <dbReference type="ChEBI" id="CHEBI:57692"/>
    </cofactor>
</comment>
<sequence length="433" mass="48084">MADTETSMDVQNDLNDLRMSDAAVPLYEHVKTFIRDVVNPMSEEFHRLGEGKTDIWSYAPGQLEALEKAKDEAKKQGLWNFFLPDAETGEGLKNLDYAYIAAELGKNPLASETMNCSAPDTGNMEVLERVGTPEQKERWLKPLLNGEIRSAFAMTEPALPSSDAKNVSMSAVLEGDEWVINGEKFYISGAGDPRCKIMICMVKTSPDAEPNKQQSQILVPLPHPGVTILGPMHVFGDPDAPHGHMHIRFENVRVPKENILLGEGRGFEISQLRLGPGRIHHCMRSLGAAEKALDMMVVRGMTRQAFGRDLIKLGGNIEKVSRARIEIESMRMMVLKAAKAMDVLGNKEARVWISMVKAMVPERVCAIIDDAIQMHGAAGVSQWTPLARMYANQRTLRLADGPDEVHHMVVGRAETRKYTGEEEDPAMAAVWRK</sequence>
<keyword evidence="6 7" id="KW-0560">Oxidoreductase</keyword>
<feature type="domain" description="Acyl-CoA dehydrogenase/oxidase N-terminal" evidence="10">
    <location>
        <begin position="28"/>
        <end position="147"/>
    </location>
</feature>
<reference evidence="11 12" key="1">
    <citation type="journal article" date="2014" name="Antonie Van Leeuwenhoek">
        <title>Hyphomonas beringensis sp. nov. and Hyphomonas chukchiensis sp. nov., isolated from surface seawater of the Bering Sea and Chukchi Sea.</title>
        <authorList>
            <person name="Li C."/>
            <person name="Lai Q."/>
            <person name="Li G."/>
            <person name="Dong C."/>
            <person name="Wang J."/>
            <person name="Liao Y."/>
            <person name="Shao Z."/>
        </authorList>
    </citation>
    <scope>NUCLEOTIDE SEQUENCE [LARGE SCALE GENOMIC DNA]</scope>
    <source>
        <strain evidence="11 12">22II1-22F38</strain>
    </source>
</reference>
<evidence type="ECO:0000256" key="2">
    <source>
        <dbReference type="ARBA" id="ARBA00009347"/>
    </source>
</evidence>
<dbReference type="InterPro" id="IPR046373">
    <property type="entry name" value="Acyl-CoA_Oxase/DH_mid-dom_sf"/>
</dbReference>
<dbReference type="Pfam" id="PF02770">
    <property type="entry name" value="Acyl-CoA_dh_M"/>
    <property type="match status" value="1"/>
</dbReference>
<evidence type="ECO:0000313" key="12">
    <source>
        <dbReference type="Proteomes" id="UP000024547"/>
    </source>
</evidence>
<evidence type="ECO:0000256" key="3">
    <source>
        <dbReference type="ARBA" id="ARBA00011738"/>
    </source>
</evidence>
<dbReference type="SUPFAM" id="SSF47203">
    <property type="entry name" value="Acyl-CoA dehydrogenase C-terminal domain-like"/>
    <property type="match status" value="1"/>
</dbReference>
<dbReference type="GO" id="GO:0033539">
    <property type="term" value="P:fatty acid beta-oxidation using acyl-CoA dehydrogenase"/>
    <property type="evidence" value="ECO:0007669"/>
    <property type="project" value="TreeGrafter"/>
</dbReference>
<dbReference type="Gene3D" id="1.10.540.10">
    <property type="entry name" value="Acyl-CoA dehydrogenase/oxidase, N-terminal domain"/>
    <property type="match status" value="1"/>
</dbReference>
<accession>A0A059DZJ1</accession>
<evidence type="ECO:0000259" key="9">
    <source>
        <dbReference type="Pfam" id="PF02770"/>
    </source>
</evidence>
<evidence type="ECO:0000259" key="8">
    <source>
        <dbReference type="Pfam" id="PF00441"/>
    </source>
</evidence>
<feature type="domain" description="Acyl-CoA oxidase/dehydrogenase middle" evidence="9">
    <location>
        <begin position="151"/>
        <end position="247"/>
    </location>
</feature>
<name>A0A059DZJ1_9PROT</name>
<keyword evidence="5 7" id="KW-0274">FAD</keyword>